<evidence type="ECO:0000256" key="3">
    <source>
        <dbReference type="ARBA" id="ARBA00022448"/>
    </source>
</evidence>
<evidence type="ECO:0000256" key="2">
    <source>
        <dbReference type="ARBA" id="ARBA00007069"/>
    </source>
</evidence>
<keyword evidence="4 9" id="KW-1003">Cell membrane</keyword>
<evidence type="ECO:0000256" key="8">
    <source>
        <dbReference type="ARBA" id="ARBA00023136"/>
    </source>
</evidence>
<keyword evidence="8 9" id="KW-0472">Membrane</keyword>
<dbReference type="STRING" id="252246.SAMN05421799_102205"/>
<evidence type="ECO:0000256" key="6">
    <source>
        <dbReference type="ARBA" id="ARBA00022692"/>
    </source>
</evidence>
<evidence type="ECO:0000256" key="5">
    <source>
        <dbReference type="ARBA" id="ARBA00022592"/>
    </source>
</evidence>
<keyword evidence="3" id="KW-0813">Transport</keyword>
<dbReference type="InterPro" id="IPR000515">
    <property type="entry name" value="MetI-like"/>
</dbReference>
<evidence type="ECO:0000313" key="11">
    <source>
        <dbReference type="EMBL" id="SIS65411.1"/>
    </source>
</evidence>
<comment type="subcellular location">
    <subcellularLocation>
        <location evidence="1 9">Cell membrane</location>
        <topology evidence="1 9">Multi-pass membrane protein</topology>
    </subcellularLocation>
</comment>
<dbReference type="OrthoDB" id="9807065at2"/>
<keyword evidence="12" id="KW-1185">Reference proteome</keyword>
<dbReference type="PANTHER" id="PTHR42922:SF1">
    <property type="entry name" value="PHOSPHATE TRANSPORT SYSTEM PERMEASE PROTEIN PSTA"/>
    <property type="match status" value="1"/>
</dbReference>
<dbReference type="AlphaFoldDB" id="A0A1N7KV33"/>
<dbReference type="PANTHER" id="PTHR42922">
    <property type="entry name" value="PHOSPHATE TRANSPORT SYSTEM PERMEASE PROTEIN PSTA"/>
    <property type="match status" value="1"/>
</dbReference>
<dbReference type="GO" id="GO:0005886">
    <property type="term" value="C:plasma membrane"/>
    <property type="evidence" value="ECO:0007669"/>
    <property type="project" value="UniProtKB-SubCell"/>
</dbReference>
<dbReference type="Gene3D" id="1.10.3720.10">
    <property type="entry name" value="MetI-like"/>
    <property type="match status" value="1"/>
</dbReference>
<evidence type="ECO:0000259" key="10">
    <source>
        <dbReference type="PROSITE" id="PS50928"/>
    </source>
</evidence>
<dbReference type="GO" id="GO:0005315">
    <property type="term" value="F:phosphate transmembrane transporter activity"/>
    <property type="evidence" value="ECO:0007669"/>
    <property type="project" value="InterPro"/>
</dbReference>
<evidence type="ECO:0000313" key="12">
    <source>
        <dbReference type="Proteomes" id="UP000186156"/>
    </source>
</evidence>
<name>A0A1N7KV33_9BACL</name>
<sequence length="284" mass="31077">MRRRRRKWWGAVGWGVSWLAFLLVLFGLVDLVGSVLWQGVRSFRFWMLVEPTQGIAGGLENAILGTFELVLIGVVFAAPLGILGGIFTSEFAPPRLAQAIRFVAEVLSGVPSIVIGYFGYLLLVLHFHWGFSALAGGVALTLIMLPYILRTTDTSLQQVPLLQREAAWALGMTKTQAILKTVWRPAASGMATGLLLAVAIGLGETAPLLYTAGWNSNNPSLALTHSQVGYLTYVAYTYLDEPYAQARQLAYAAGFVLLMLILVIQLLVRLVVWRQVSRGGRMQA</sequence>
<reference evidence="12" key="1">
    <citation type="submission" date="2017-01" db="EMBL/GenBank/DDBJ databases">
        <authorList>
            <person name="Varghese N."/>
            <person name="Submissions S."/>
        </authorList>
    </citation>
    <scope>NUCLEOTIDE SEQUENCE [LARGE SCALE GENOMIC DNA]</scope>
    <source>
        <strain evidence="12">DSM 16176</strain>
    </source>
</reference>
<keyword evidence="7 9" id="KW-1133">Transmembrane helix</keyword>
<feature type="transmembrane region" description="Helical" evidence="9">
    <location>
        <begin position="69"/>
        <end position="87"/>
    </location>
</feature>
<dbReference type="InterPro" id="IPR051408">
    <property type="entry name" value="Phosphate_transprt_permease"/>
</dbReference>
<feature type="transmembrane region" description="Helical" evidence="9">
    <location>
        <begin position="129"/>
        <end position="149"/>
    </location>
</feature>
<feature type="domain" description="ABC transmembrane type-1" evidence="10">
    <location>
        <begin position="63"/>
        <end position="268"/>
    </location>
</feature>
<protein>
    <recommendedName>
        <fullName evidence="9">Phosphate transport system permease protein PstA</fullName>
    </recommendedName>
</protein>
<dbReference type="RefSeq" id="WP_076345067.1">
    <property type="nucleotide sequence ID" value="NZ_FTOO01000002.1"/>
</dbReference>
<evidence type="ECO:0000256" key="4">
    <source>
        <dbReference type="ARBA" id="ARBA00022475"/>
    </source>
</evidence>
<keyword evidence="6 9" id="KW-0812">Transmembrane</keyword>
<accession>A0A1N7KV33</accession>
<dbReference type="Pfam" id="PF00528">
    <property type="entry name" value="BPD_transp_1"/>
    <property type="match status" value="1"/>
</dbReference>
<dbReference type="InterPro" id="IPR035906">
    <property type="entry name" value="MetI-like_sf"/>
</dbReference>
<proteinExistence type="inferred from homology"/>
<dbReference type="SUPFAM" id="SSF161098">
    <property type="entry name" value="MetI-like"/>
    <property type="match status" value="1"/>
</dbReference>
<gene>
    <name evidence="11" type="ORF">SAMN05421799_102205</name>
</gene>
<dbReference type="Proteomes" id="UP000186156">
    <property type="component" value="Unassembled WGS sequence"/>
</dbReference>
<feature type="transmembrane region" description="Helical" evidence="9">
    <location>
        <begin position="182"/>
        <end position="202"/>
    </location>
</feature>
<dbReference type="InterPro" id="IPR005672">
    <property type="entry name" value="Phosphate_PstA"/>
</dbReference>
<comment type="similarity">
    <text evidence="2 9">Belongs to the binding-protein-dependent transport system permease family. CysTW subfamily.</text>
</comment>
<dbReference type="GO" id="GO:0035435">
    <property type="term" value="P:phosphate ion transmembrane transport"/>
    <property type="evidence" value="ECO:0007669"/>
    <property type="project" value="InterPro"/>
</dbReference>
<evidence type="ECO:0000256" key="7">
    <source>
        <dbReference type="ARBA" id="ARBA00022989"/>
    </source>
</evidence>
<feature type="transmembrane region" description="Helical" evidence="9">
    <location>
        <begin position="249"/>
        <end position="272"/>
    </location>
</feature>
<dbReference type="EMBL" id="FTOO01000002">
    <property type="protein sequence ID" value="SIS65411.1"/>
    <property type="molecule type" value="Genomic_DNA"/>
</dbReference>
<feature type="transmembrane region" description="Helical" evidence="9">
    <location>
        <begin position="99"/>
        <end position="123"/>
    </location>
</feature>
<dbReference type="NCBIfam" id="TIGR00974">
    <property type="entry name" value="3a0107s02c"/>
    <property type="match status" value="1"/>
</dbReference>
<dbReference type="PROSITE" id="PS50928">
    <property type="entry name" value="ABC_TM1"/>
    <property type="match status" value="1"/>
</dbReference>
<feature type="transmembrane region" description="Helical" evidence="9">
    <location>
        <begin position="12"/>
        <end position="37"/>
    </location>
</feature>
<organism evidence="11 12">
    <name type="scientific">Alicyclobacillus vulcanalis</name>
    <dbReference type="NCBI Taxonomy" id="252246"/>
    <lineage>
        <taxon>Bacteria</taxon>
        <taxon>Bacillati</taxon>
        <taxon>Bacillota</taxon>
        <taxon>Bacilli</taxon>
        <taxon>Bacillales</taxon>
        <taxon>Alicyclobacillaceae</taxon>
        <taxon>Alicyclobacillus</taxon>
    </lineage>
</organism>
<dbReference type="CDD" id="cd06261">
    <property type="entry name" value="TM_PBP2"/>
    <property type="match status" value="1"/>
</dbReference>
<evidence type="ECO:0000256" key="9">
    <source>
        <dbReference type="RuleBase" id="RU363043"/>
    </source>
</evidence>
<evidence type="ECO:0000256" key="1">
    <source>
        <dbReference type="ARBA" id="ARBA00004651"/>
    </source>
</evidence>
<keyword evidence="5" id="KW-0592">Phosphate transport</keyword>